<dbReference type="EMBL" id="KV417585">
    <property type="protein sequence ID" value="KZP17167.1"/>
    <property type="molecule type" value="Genomic_DNA"/>
</dbReference>
<dbReference type="SUPFAM" id="SSF51905">
    <property type="entry name" value="FAD/NAD(P)-binding domain"/>
    <property type="match status" value="1"/>
</dbReference>
<dbReference type="InterPro" id="IPR051209">
    <property type="entry name" value="FAD-bind_Monooxygenase_sf"/>
</dbReference>
<evidence type="ECO:0000256" key="1">
    <source>
        <dbReference type="ARBA" id="ARBA00010139"/>
    </source>
</evidence>
<protein>
    <recommendedName>
        <fullName evidence="4">FAD/NAD(P)-binding domain-containing protein</fullName>
    </recommendedName>
</protein>
<keyword evidence="3" id="KW-1185">Reference proteome</keyword>
<dbReference type="STRING" id="436010.A0A166FU92"/>
<proteinExistence type="inferred from homology"/>
<dbReference type="OrthoDB" id="74360at2759"/>
<evidence type="ECO:0000313" key="3">
    <source>
        <dbReference type="Proteomes" id="UP000076532"/>
    </source>
</evidence>
<evidence type="ECO:0008006" key="4">
    <source>
        <dbReference type="Google" id="ProtNLM"/>
    </source>
</evidence>
<dbReference type="AlphaFoldDB" id="A0A166FU92"/>
<gene>
    <name evidence="2" type="ORF">FIBSPDRAFT_957346</name>
</gene>
<sequence>MRHWDPGAVALNGYREPGGFTGEWCHSTQSKHGIEFKRKRIFWDPLIEIVQFIRSPPWHIDKVKVVFSGFAKWIFAHVPEVMHMYRNHIFLQPSVSIGFGRAARITNGRVETVQDAFTEEIPADFIIFTTGFTVEEYPFHVSGIDGRTIQGYYKEHGGPTAYLDTAVPGLPSFCMVSSALFLHRILKSQSENTIQRRLEGSVLMQRVSWHRAGGAGKVTSVFSGPPTLFWWWMRRPVWGDYEVVGGERWRKVTRARKVTRVVGIAPLVVASVRLRRNWEAVESGARNVWYILNGRPIFDIVSSRMDAVGERAGMKGDDITTDPGPVI</sequence>
<dbReference type="Gene3D" id="3.50.50.60">
    <property type="entry name" value="FAD/NAD(P)-binding domain"/>
    <property type="match status" value="1"/>
</dbReference>
<name>A0A166FU92_9AGAM</name>
<dbReference type="PANTHER" id="PTHR42877">
    <property type="entry name" value="L-ORNITHINE N(5)-MONOOXYGENASE-RELATED"/>
    <property type="match status" value="1"/>
</dbReference>
<dbReference type="PANTHER" id="PTHR42877:SF5">
    <property type="entry name" value="L-ORNITHINE N(5)-MONOOXYGENASE-RELATED"/>
    <property type="match status" value="1"/>
</dbReference>
<comment type="similarity">
    <text evidence="1">Belongs to the FAD-binding monooxygenase family.</text>
</comment>
<reference evidence="2 3" key="1">
    <citation type="journal article" date="2016" name="Mol. Biol. Evol.">
        <title>Comparative Genomics of Early-Diverging Mushroom-Forming Fungi Provides Insights into the Origins of Lignocellulose Decay Capabilities.</title>
        <authorList>
            <person name="Nagy L.G."/>
            <person name="Riley R."/>
            <person name="Tritt A."/>
            <person name="Adam C."/>
            <person name="Daum C."/>
            <person name="Floudas D."/>
            <person name="Sun H."/>
            <person name="Yadav J.S."/>
            <person name="Pangilinan J."/>
            <person name="Larsson K.H."/>
            <person name="Matsuura K."/>
            <person name="Barry K."/>
            <person name="Labutti K."/>
            <person name="Kuo R."/>
            <person name="Ohm R.A."/>
            <person name="Bhattacharya S.S."/>
            <person name="Shirouzu T."/>
            <person name="Yoshinaga Y."/>
            <person name="Martin F.M."/>
            <person name="Grigoriev I.V."/>
            <person name="Hibbett D.S."/>
        </authorList>
    </citation>
    <scope>NUCLEOTIDE SEQUENCE [LARGE SCALE GENOMIC DNA]</scope>
    <source>
        <strain evidence="2 3">CBS 109695</strain>
    </source>
</reference>
<accession>A0A166FU92</accession>
<evidence type="ECO:0000313" key="2">
    <source>
        <dbReference type="EMBL" id="KZP17167.1"/>
    </source>
</evidence>
<organism evidence="2 3">
    <name type="scientific">Athelia psychrophila</name>
    <dbReference type="NCBI Taxonomy" id="1759441"/>
    <lineage>
        <taxon>Eukaryota</taxon>
        <taxon>Fungi</taxon>
        <taxon>Dikarya</taxon>
        <taxon>Basidiomycota</taxon>
        <taxon>Agaricomycotina</taxon>
        <taxon>Agaricomycetes</taxon>
        <taxon>Agaricomycetidae</taxon>
        <taxon>Atheliales</taxon>
        <taxon>Atheliaceae</taxon>
        <taxon>Athelia</taxon>
    </lineage>
</organism>
<dbReference type="Proteomes" id="UP000076532">
    <property type="component" value="Unassembled WGS sequence"/>
</dbReference>
<dbReference type="InterPro" id="IPR036188">
    <property type="entry name" value="FAD/NAD-bd_sf"/>
</dbReference>